<sequence>MNYDIIVPVKFLFKRKPDNVPITGLSSLHLTHEEHEALTDDVALNLLREQGYNVIRMVHRDENIIAVNFKERF</sequence>
<evidence type="ECO:0000313" key="1">
    <source>
        <dbReference type="EMBL" id="SPU38246.1"/>
    </source>
</evidence>
<protein>
    <submittedName>
        <fullName evidence="1">Uncharacterized protein</fullName>
    </submittedName>
</protein>
<dbReference type="Proteomes" id="UP000251431">
    <property type="component" value="Unassembled WGS sequence"/>
</dbReference>
<accession>A0A2X1BUD5</accession>
<reference evidence="1 2" key="1">
    <citation type="submission" date="2018-06" db="EMBL/GenBank/DDBJ databases">
        <authorList>
            <consortium name="Pathogen Informatics"/>
            <person name="Doyle S."/>
        </authorList>
    </citation>
    <scope>NUCLEOTIDE SEQUENCE [LARGE SCALE GENOMIC DNA]</scope>
    <source>
        <strain evidence="1 2">NCTC7582</strain>
    </source>
</reference>
<name>A0A2X1BUD5_9BACI</name>
<dbReference type="AlphaFoldDB" id="A0A2X1BUD5"/>
<proteinExistence type="predicted"/>
<dbReference type="RefSeq" id="WP_112118291.1">
    <property type="nucleotide sequence ID" value="NZ_UAQE01000004.1"/>
</dbReference>
<gene>
    <name evidence="1" type="ORF">NCTC7582_04200</name>
</gene>
<organism evidence="1 2">
    <name type="scientific">Lysinibacillus capsici</name>
    <dbReference type="NCBI Taxonomy" id="2115968"/>
    <lineage>
        <taxon>Bacteria</taxon>
        <taxon>Bacillati</taxon>
        <taxon>Bacillota</taxon>
        <taxon>Bacilli</taxon>
        <taxon>Bacillales</taxon>
        <taxon>Bacillaceae</taxon>
        <taxon>Lysinibacillus</taxon>
    </lineage>
</organism>
<dbReference type="EMBL" id="UAQE01000004">
    <property type="protein sequence ID" value="SPU38246.1"/>
    <property type="molecule type" value="Genomic_DNA"/>
</dbReference>
<evidence type="ECO:0000313" key="2">
    <source>
        <dbReference type="Proteomes" id="UP000251431"/>
    </source>
</evidence>